<dbReference type="SMART" id="SM00256">
    <property type="entry name" value="FBOX"/>
    <property type="match status" value="1"/>
</dbReference>
<evidence type="ECO:0000256" key="2">
    <source>
        <dbReference type="ARBA" id="ARBA00023043"/>
    </source>
</evidence>
<dbReference type="PROSITE" id="PS50181">
    <property type="entry name" value="FBOX"/>
    <property type="match status" value="1"/>
</dbReference>
<feature type="domain" description="F-box" evidence="3">
    <location>
        <begin position="1"/>
        <end position="44"/>
    </location>
</feature>
<evidence type="ECO:0000313" key="4">
    <source>
        <dbReference type="EMBL" id="QBK91807.1"/>
    </source>
</evidence>
<dbReference type="InterPro" id="IPR036047">
    <property type="entry name" value="F-box-like_dom_sf"/>
</dbReference>
<evidence type="ECO:0000256" key="1">
    <source>
        <dbReference type="ARBA" id="ARBA00022737"/>
    </source>
</evidence>
<dbReference type="PANTHER" id="PTHR24173">
    <property type="entry name" value="ANKYRIN REPEAT CONTAINING"/>
    <property type="match status" value="1"/>
</dbReference>
<keyword evidence="1" id="KW-0677">Repeat</keyword>
<dbReference type="Pfam" id="PF12796">
    <property type="entry name" value="Ank_2"/>
    <property type="match status" value="2"/>
</dbReference>
<dbReference type="InterPro" id="IPR036770">
    <property type="entry name" value="Ankyrin_rpt-contain_sf"/>
</dbReference>
<dbReference type="InterPro" id="IPR001810">
    <property type="entry name" value="F-box_dom"/>
</dbReference>
<dbReference type="EMBL" id="MK500565">
    <property type="protein sequence ID" value="QBK91807.1"/>
    <property type="molecule type" value="Genomic_DNA"/>
</dbReference>
<dbReference type="PANTHER" id="PTHR24173:SF74">
    <property type="entry name" value="ANKYRIN REPEAT DOMAIN-CONTAINING PROTEIN 16"/>
    <property type="match status" value="1"/>
</dbReference>
<sequence length="382" mass="43786">MMGLPYEVQLHVVTRMPYPDVLRFCAASKETKKIGDDDYFWKLKTARDFPKEAAVKDFGGLWRKKYEKYWKGIKKSFVRCAQDGFVERIKSSLRLGINPNIQGYYGSTALICASEWGHVDIVQMLLDQVVNIDHKSSFGWTALIGASGRGREDVVQLLLRNDADPDINKNGWTALIRACESHACESGKENVVQLLLKYGADPDIRAKRNRGNRYFALMEASKRNCIHIVRMLLERGADPDIQNNKRRTALMEASERGYITIVRLLLEYGADSKIRDRDGETALLLASVKNHITPYADIVGLLSKHDIVDEMTDLNLLSHDELGKLATKHGLKARQRRKQDLIRYLQINLNQRVLNNIVRDKIYHYNFREIPIIQVEKQDTPS</sequence>
<keyword evidence="2" id="KW-0040">ANK repeat</keyword>
<organism evidence="4">
    <name type="scientific">Pithovirus LCPAC304</name>
    <dbReference type="NCBI Taxonomy" id="2506594"/>
    <lineage>
        <taxon>Viruses</taxon>
        <taxon>Pithoviruses</taxon>
    </lineage>
</organism>
<dbReference type="Gene3D" id="1.25.40.20">
    <property type="entry name" value="Ankyrin repeat-containing domain"/>
    <property type="match status" value="2"/>
</dbReference>
<proteinExistence type="predicted"/>
<dbReference type="PROSITE" id="PS50297">
    <property type="entry name" value="ANK_REP_REGION"/>
    <property type="match status" value="2"/>
</dbReference>
<dbReference type="SUPFAM" id="SSF48403">
    <property type="entry name" value="Ankyrin repeat"/>
    <property type="match status" value="1"/>
</dbReference>
<protein>
    <submittedName>
        <fullName evidence="4">F-box domain and ankyrin repeat protein</fullName>
    </submittedName>
</protein>
<dbReference type="Pfam" id="PF00646">
    <property type="entry name" value="F-box"/>
    <property type="match status" value="1"/>
</dbReference>
<dbReference type="SUPFAM" id="SSF81383">
    <property type="entry name" value="F-box domain"/>
    <property type="match status" value="1"/>
</dbReference>
<dbReference type="PRINTS" id="PR01415">
    <property type="entry name" value="ANKYRIN"/>
</dbReference>
<reference evidence="4" key="1">
    <citation type="journal article" date="2019" name="MBio">
        <title>Virus Genomes from Deep Sea Sediments Expand the Ocean Megavirome and Support Independent Origins of Viral Gigantism.</title>
        <authorList>
            <person name="Backstrom D."/>
            <person name="Yutin N."/>
            <person name="Jorgensen S.L."/>
            <person name="Dharamshi J."/>
            <person name="Homa F."/>
            <person name="Zaremba-Niedwiedzka K."/>
            <person name="Spang A."/>
            <person name="Wolf Y.I."/>
            <person name="Koonin E.V."/>
            <person name="Ettema T.J."/>
        </authorList>
    </citation>
    <scope>NUCLEOTIDE SEQUENCE</scope>
</reference>
<name>A0A481Z7S8_9VIRU</name>
<dbReference type="SMART" id="SM00248">
    <property type="entry name" value="ANK"/>
    <property type="match status" value="6"/>
</dbReference>
<dbReference type="InterPro" id="IPR002110">
    <property type="entry name" value="Ankyrin_rpt"/>
</dbReference>
<gene>
    <name evidence="4" type="ORF">LCPAC304_01450</name>
</gene>
<dbReference type="Pfam" id="PF13637">
    <property type="entry name" value="Ank_4"/>
    <property type="match status" value="1"/>
</dbReference>
<evidence type="ECO:0000259" key="3">
    <source>
        <dbReference type="PROSITE" id="PS50181"/>
    </source>
</evidence>
<accession>A0A481Z7S8</accession>
<dbReference type="PROSITE" id="PS50088">
    <property type="entry name" value="ANK_REPEAT"/>
    <property type="match status" value="5"/>
</dbReference>